<proteinExistence type="predicted"/>
<dbReference type="OrthoDB" id="778489at2759"/>
<keyword evidence="3" id="KW-1185">Reference proteome</keyword>
<name>A0A5B6X218_9ROSI</name>
<dbReference type="Proteomes" id="UP000325315">
    <property type="component" value="Unassembled WGS sequence"/>
</dbReference>
<dbReference type="InterPro" id="IPR054722">
    <property type="entry name" value="PolX-like_BBD"/>
</dbReference>
<dbReference type="EMBL" id="SMMG02000001">
    <property type="protein sequence ID" value="KAA3487344.1"/>
    <property type="molecule type" value="Genomic_DNA"/>
</dbReference>
<organism evidence="2 3">
    <name type="scientific">Gossypium australe</name>
    <dbReference type="NCBI Taxonomy" id="47621"/>
    <lineage>
        <taxon>Eukaryota</taxon>
        <taxon>Viridiplantae</taxon>
        <taxon>Streptophyta</taxon>
        <taxon>Embryophyta</taxon>
        <taxon>Tracheophyta</taxon>
        <taxon>Spermatophyta</taxon>
        <taxon>Magnoliopsida</taxon>
        <taxon>eudicotyledons</taxon>
        <taxon>Gunneridae</taxon>
        <taxon>Pentapetalae</taxon>
        <taxon>rosids</taxon>
        <taxon>malvids</taxon>
        <taxon>Malvales</taxon>
        <taxon>Malvaceae</taxon>
        <taxon>Malvoideae</taxon>
        <taxon>Gossypium</taxon>
    </lineage>
</organism>
<evidence type="ECO:0000259" key="1">
    <source>
        <dbReference type="Pfam" id="PF22936"/>
    </source>
</evidence>
<protein>
    <submittedName>
        <fullName evidence="2">Gag-pol polyprotein</fullName>
    </submittedName>
</protein>
<sequence>MTRSEKRRKVVALVVQKLLQRVVVLETPTCTIHVLQRNKKSTTSWLVDSGCTNHMTCDDKFLKDLDRSLKSIVGMGNEEYLKVKGKSTVAIESCAGTKLISNVLFVPKIDQNLSSVGQLVEKGFEEMFE</sequence>
<comment type="caution">
    <text evidence="2">The sequence shown here is derived from an EMBL/GenBank/DDBJ whole genome shotgun (WGS) entry which is preliminary data.</text>
</comment>
<dbReference type="Pfam" id="PF22936">
    <property type="entry name" value="Pol_BBD"/>
    <property type="match status" value="1"/>
</dbReference>
<evidence type="ECO:0000313" key="2">
    <source>
        <dbReference type="EMBL" id="KAA3487344.1"/>
    </source>
</evidence>
<accession>A0A5B6X218</accession>
<dbReference type="AlphaFoldDB" id="A0A5B6X218"/>
<gene>
    <name evidence="2" type="ORF">EPI10_031174</name>
</gene>
<evidence type="ECO:0000313" key="3">
    <source>
        <dbReference type="Proteomes" id="UP000325315"/>
    </source>
</evidence>
<reference evidence="3" key="1">
    <citation type="journal article" date="2019" name="Plant Biotechnol. J.">
        <title>Genome sequencing of the Australian wild diploid species Gossypium australe highlights disease resistance and delayed gland morphogenesis.</title>
        <authorList>
            <person name="Cai Y."/>
            <person name="Cai X."/>
            <person name="Wang Q."/>
            <person name="Wang P."/>
            <person name="Zhang Y."/>
            <person name="Cai C."/>
            <person name="Xu Y."/>
            <person name="Wang K."/>
            <person name="Zhou Z."/>
            <person name="Wang C."/>
            <person name="Geng S."/>
            <person name="Li B."/>
            <person name="Dong Q."/>
            <person name="Hou Y."/>
            <person name="Wang H."/>
            <person name="Ai P."/>
            <person name="Liu Z."/>
            <person name="Yi F."/>
            <person name="Sun M."/>
            <person name="An G."/>
            <person name="Cheng J."/>
            <person name="Zhang Y."/>
            <person name="Shi Q."/>
            <person name="Xie Y."/>
            <person name="Shi X."/>
            <person name="Chang Y."/>
            <person name="Huang F."/>
            <person name="Chen Y."/>
            <person name="Hong S."/>
            <person name="Mi L."/>
            <person name="Sun Q."/>
            <person name="Zhang L."/>
            <person name="Zhou B."/>
            <person name="Peng R."/>
            <person name="Zhang X."/>
            <person name="Liu F."/>
        </authorList>
    </citation>
    <scope>NUCLEOTIDE SEQUENCE [LARGE SCALE GENOMIC DNA]</scope>
    <source>
        <strain evidence="3">cv. PA1801</strain>
    </source>
</reference>
<feature type="domain" description="Retrovirus-related Pol polyprotein from transposon TNT 1-94-like beta-barrel" evidence="1">
    <location>
        <begin position="45"/>
        <end position="124"/>
    </location>
</feature>